<reference evidence="7 8" key="1">
    <citation type="journal article" date="2011" name="J. Bacteriol.">
        <title>Genome sequence of the algicidal bacterium Kordia algicida OT-1.</title>
        <authorList>
            <person name="Lee H.S."/>
            <person name="Kang S.G."/>
            <person name="Kwon K.K."/>
            <person name="Lee J.H."/>
            <person name="Kim S.J."/>
        </authorList>
    </citation>
    <scope>NUCLEOTIDE SEQUENCE [LARGE SCALE GENOMIC DNA]</scope>
    <source>
        <strain evidence="7 8">OT-1</strain>
    </source>
</reference>
<evidence type="ECO:0000256" key="2">
    <source>
        <dbReference type="ARBA" id="ARBA00007375"/>
    </source>
</evidence>
<dbReference type="STRING" id="391587.KAOT1_01684"/>
<keyword evidence="3 6" id="KW-0812">Transmembrane</keyword>
<keyword evidence="4 6" id="KW-1133">Transmembrane helix</keyword>
<comment type="caution">
    <text evidence="7">The sequence shown here is derived from an EMBL/GenBank/DDBJ whole genome shotgun (WGS) entry which is preliminary data.</text>
</comment>
<protein>
    <submittedName>
        <fullName evidence="7">YhhN-like protein</fullName>
    </submittedName>
</protein>
<comment type="similarity">
    <text evidence="2">Belongs to the TMEM86 family.</text>
</comment>
<proteinExistence type="inferred from homology"/>
<evidence type="ECO:0000313" key="7">
    <source>
        <dbReference type="EMBL" id="EDP95006.1"/>
    </source>
</evidence>
<comment type="subcellular location">
    <subcellularLocation>
        <location evidence="1">Membrane</location>
        <topology evidence="1">Multi-pass membrane protein</topology>
    </subcellularLocation>
</comment>
<organism evidence="7 8">
    <name type="scientific">Kordia algicida OT-1</name>
    <dbReference type="NCBI Taxonomy" id="391587"/>
    <lineage>
        <taxon>Bacteria</taxon>
        <taxon>Pseudomonadati</taxon>
        <taxon>Bacteroidota</taxon>
        <taxon>Flavobacteriia</taxon>
        <taxon>Flavobacteriales</taxon>
        <taxon>Flavobacteriaceae</taxon>
        <taxon>Kordia</taxon>
    </lineage>
</organism>
<dbReference type="RefSeq" id="WP_007092912.1">
    <property type="nucleotide sequence ID" value="NZ_CP142125.1"/>
</dbReference>
<dbReference type="GO" id="GO:0016020">
    <property type="term" value="C:membrane"/>
    <property type="evidence" value="ECO:0007669"/>
    <property type="project" value="UniProtKB-SubCell"/>
</dbReference>
<feature type="transmembrane region" description="Helical" evidence="6">
    <location>
        <begin position="59"/>
        <end position="77"/>
    </location>
</feature>
<feature type="transmembrane region" description="Helical" evidence="6">
    <location>
        <begin position="83"/>
        <end position="101"/>
    </location>
</feature>
<feature type="transmembrane region" description="Helical" evidence="6">
    <location>
        <begin position="113"/>
        <end position="131"/>
    </location>
</feature>
<dbReference type="eggNOG" id="COG3714">
    <property type="taxonomic scope" value="Bacteria"/>
</dbReference>
<dbReference type="HOGENOM" id="CLU_079086_0_0_10"/>
<evidence type="ECO:0000256" key="1">
    <source>
        <dbReference type="ARBA" id="ARBA00004141"/>
    </source>
</evidence>
<feature type="transmembrane region" description="Helical" evidence="6">
    <location>
        <begin position="5"/>
        <end position="23"/>
    </location>
</feature>
<sequence>MKTKIFTIIFIIVVTLELVFGSFESYTTWHYFTKPAIVITLMLFFIFNSDHLHFSVKLTTILALLFSLWGDVLLMFVSYDEGFFIAGLVSFLLAHVMYIVVFFRDRNGKKDSLSFVALLLVYAVGLFWLIKDGLGDLLIPVLVYMAVILSMATTAFMRKGMVLHQGFKLVFVGALFFMVSDSLLAVNKFYDPLPFSNLSIMATYAIAQFLIVMGIIKSYQN</sequence>
<dbReference type="EMBL" id="ABIB01000011">
    <property type="protein sequence ID" value="EDP95006.1"/>
    <property type="molecule type" value="Genomic_DNA"/>
</dbReference>
<feature type="transmembrane region" description="Helical" evidence="6">
    <location>
        <begin position="137"/>
        <end position="157"/>
    </location>
</feature>
<dbReference type="Proteomes" id="UP000002945">
    <property type="component" value="Unassembled WGS sequence"/>
</dbReference>
<keyword evidence="8" id="KW-1185">Reference proteome</keyword>
<dbReference type="InterPro" id="IPR012506">
    <property type="entry name" value="TMEM86B-like"/>
</dbReference>
<dbReference type="OrthoDB" id="5651790at2"/>
<dbReference type="PANTHER" id="PTHR31885:SF6">
    <property type="entry name" value="GH04784P"/>
    <property type="match status" value="1"/>
</dbReference>
<feature type="transmembrane region" description="Helical" evidence="6">
    <location>
        <begin position="169"/>
        <end position="186"/>
    </location>
</feature>
<evidence type="ECO:0000256" key="6">
    <source>
        <dbReference type="SAM" id="Phobius"/>
    </source>
</evidence>
<name>A9E6B7_9FLAO</name>
<accession>A9E6B7</accession>
<feature type="transmembrane region" description="Helical" evidence="6">
    <location>
        <begin position="29"/>
        <end position="47"/>
    </location>
</feature>
<feature type="transmembrane region" description="Helical" evidence="6">
    <location>
        <begin position="198"/>
        <end position="216"/>
    </location>
</feature>
<dbReference type="PANTHER" id="PTHR31885">
    <property type="entry name" value="GH04784P"/>
    <property type="match status" value="1"/>
</dbReference>
<evidence type="ECO:0000313" key="8">
    <source>
        <dbReference type="Proteomes" id="UP000002945"/>
    </source>
</evidence>
<gene>
    <name evidence="7" type="ORF">KAOT1_01684</name>
</gene>
<keyword evidence="5 6" id="KW-0472">Membrane</keyword>
<dbReference type="AlphaFoldDB" id="A9E6B7"/>
<dbReference type="GO" id="GO:0016787">
    <property type="term" value="F:hydrolase activity"/>
    <property type="evidence" value="ECO:0007669"/>
    <property type="project" value="TreeGrafter"/>
</dbReference>
<dbReference type="Pfam" id="PF07947">
    <property type="entry name" value="YhhN"/>
    <property type="match status" value="1"/>
</dbReference>
<evidence type="ECO:0000256" key="4">
    <source>
        <dbReference type="ARBA" id="ARBA00022989"/>
    </source>
</evidence>
<evidence type="ECO:0000256" key="5">
    <source>
        <dbReference type="ARBA" id="ARBA00023136"/>
    </source>
</evidence>
<evidence type="ECO:0000256" key="3">
    <source>
        <dbReference type="ARBA" id="ARBA00022692"/>
    </source>
</evidence>